<feature type="domain" description="NACHT" evidence="4">
    <location>
        <begin position="478"/>
        <end position="613"/>
    </location>
</feature>
<proteinExistence type="predicted"/>
<dbReference type="Pfam" id="PF00400">
    <property type="entry name" value="WD40"/>
    <property type="match status" value="3"/>
</dbReference>
<dbReference type="PROSITE" id="PS00678">
    <property type="entry name" value="WD_REPEATS_1"/>
    <property type="match status" value="2"/>
</dbReference>
<dbReference type="InterPro" id="IPR007111">
    <property type="entry name" value="NACHT_NTPase"/>
</dbReference>
<dbReference type="InterPro" id="IPR025662">
    <property type="entry name" value="Sigma_54_int_dom_ATP-bd_1"/>
</dbReference>
<dbReference type="PROSITE" id="PS50837">
    <property type="entry name" value="NACHT"/>
    <property type="match status" value="1"/>
</dbReference>
<dbReference type="InterPro" id="IPR052752">
    <property type="entry name" value="NACHT-WD_repeat"/>
</dbReference>
<dbReference type="Proteomes" id="UP000507470">
    <property type="component" value="Unassembled WGS sequence"/>
</dbReference>
<dbReference type="InterPro" id="IPR001680">
    <property type="entry name" value="WD40_rpt"/>
</dbReference>
<feature type="repeat" description="WD" evidence="3">
    <location>
        <begin position="1666"/>
        <end position="1707"/>
    </location>
</feature>
<dbReference type="Gene3D" id="1.25.40.370">
    <property type="match status" value="1"/>
</dbReference>
<dbReference type="EMBL" id="CACVKT020007994">
    <property type="protein sequence ID" value="CAC5412381.1"/>
    <property type="molecule type" value="Genomic_DNA"/>
</dbReference>
<dbReference type="Gene3D" id="3.40.50.300">
    <property type="entry name" value="P-loop containing nucleotide triphosphate hydrolases"/>
    <property type="match status" value="1"/>
</dbReference>
<dbReference type="Pfam" id="PF13271">
    <property type="entry name" value="DUF4062"/>
    <property type="match status" value="1"/>
</dbReference>
<dbReference type="InterPro" id="IPR057588">
    <property type="entry name" value="NWD1/2-like_WH"/>
</dbReference>
<evidence type="ECO:0000256" key="2">
    <source>
        <dbReference type="ARBA" id="ARBA00022737"/>
    </source>
</evidence>
<feature type="repeat" description="WD" evidence="3">
    <location>
        <begin position="1347"/>
        <end position="1381"/>
    </location>
</feature>
<dbReference type="Pfam" id="PF05729">
    <property type="entry name" value="NACHT"/>
    <property type="match status" value="1"/>
</dbReference>
<keyword evidence="2" id="KW-0677">Repeat</keyword>
<evidence type="ECO:0000259" key="4">
    <source>
        <dbReference type="PROSITE" id="PS50837"/>
    </source>
</evidence>
<gene>
    <name evidence="5" type="ORF">MCOR_45361</name>
</gene>
<evidence type="ECO:0000256" key="1">
    <source>
        <dbReference type="ARBA" id="ARBA00022574"/>
    </source>
</evidence>
<evidence type="ECO:0000256" key="3">
    <source>
        <dbReference type="PROSITE-ProRule" id="PRU00221"/>
    </source>
</evidence>
<evidence type="ECO:0000313" key="5">
    <source>
        <dbReference type="EMBL" id="CAC5412381.1"/>
    </source>
</evidence>
<protein>
    <recommendedName>
        <fullName evidence="4">NACHT domain-containing protein</fullName>
    </recommendedName>
</protein>
<dbReference type="InterPro" id="IPR011047">
    <property type="entry name" value="Quinoprotein_ADH-like_sf"/>
</dbReference>
<keyword evidence="6" id="KW-1185">Reference proteome</keyword>
<organism evidence="5 6">
    <name type="scientific">Mytilus coruscus</name>
    <name type="common">Sea mussel</name>
    <dbReference type="NCBI Taxonomy" id="42192"/>
    <lineage>
        <taxon>Eukaryota</taxon>
        <taxon>Metazoa</taxon>
        <taxon>Spiralia</taxon>
        <taxon>Lophotrochozoa</taxon>
        <taxon>Mollusca</taxon>
        <taxon>Bivalvia</taxon>
        <taxon>Autobranchia</taxon>
        <taxon>Pteriomorphia</taxon>
        <taxon>Mytilida</taxon>
        <taxon>Mytiloidea</taxon>
        <taxon>Mytilidae</taxon>
        <taxon>Mytilinae</taxon>
        <taxon>Mytilus</taxon>
    </lineage>
</organism>
<dbReference type="InterPro" id="IPR027417">
    <property type="entry name" value="P-loop_NTPase"/>
</dbReference>
<dbReference type="OrthoDB" id="2325716at2759"/>
<dbReference type="SMART" id="SM00320">
    <property type="entry name" value="WD40"/>
    <property type="match status" value="5"/>
</dbReference>
<accession>A0A6J8DYD0</accession>
<dbReference type="InterPro" id="IPR019775">
    <property type="entry name" value="WD40_repeat_CS"/>
</dbReference>
<dbReference type="Gene3D" id="2.130.10.10">
    <property type="entry name" value="YVTN repeat-like/Quinoprotein amine dehydrogenase"/>
    <property type="match status" value="3"/>
</dbReference>
<dbReference type="SUPFAM" id="SSF50998">
    <property type="entry name" value="Quinoprotein alcohol dehydrogenase-like"/>
    <property type="match status" value="2"/>
</dbReference>
<dbReference type="SUPFAM" id="SSF52540">
    <property type="entry name" value="P-loop containing nucleoside triphosphate hydrolases"/>
    <property type="match status" value="1"/>
</dbReference>
<dbReference type="PANTHER" id="PTHR19871">
    <property type="entry name" value="BETA TRANSDUCIN-RELATED PROTEIN"/>
    <property type="match status" value="1"/>
</dbReference>
<dbReference type="InterPro" id="IPR015943">
    <property type="entry name" value="WD40/YVTN_repeat-like_dom_sf"/>
</dbReference>
<dbReference type="PANTHER" id="PTHR19871:SF14">
    <property type="entry name" value="DUF4062 DOMAIN-CONTAINING PROTEIN"/>
    <property type="match status" value="1"/>
</dbReference>
<dbReference type="PROSITE" id="PS50082">
    <property type="entry name" value="WD_REPEATS_2"/>
    <property type="match status" value="2"/>
</dbReference>
<dbReference type="PROSITE" id="PS00675">
    <property type="entry name" value="SIGMA54_INTERACT_1"/>
    <property type="match status" value="1"/>
</dbReference>
<dbReference type="InterPro" id="IPR025139">
    <property type="entry name" value="DUF4062"/>
</dbReference>
<reference evidence="5 6" key="1">
    <citation type="submission" date="2020-06" db="EMBL/GenBank/DDBJ databases">
        <authorList>
            <person name="Li R."/>
            <person name="Bekaert M."/>
        </authorList>
    </citation>
    <scope>NUCLEOTIDE SEQUENCE [LARGE SCALE GENOMIC DNA]</scope>
    <source>
        <strain evidence="6">wild</strain>
    </source>
</reference>
<dbReference type="Pfam" id="PF25469">
    <property type="entry name" value="WHD_NWD1"/>
    <property type="match status" value="1"/>
</dbReference>
<evidence type="ECO:0000313" key="6">
    <source>
        <dbReference type="Proteomes" id="UP000507470"/>
    </source>
</evidence>
<keyword evidence="1 3" id="KW-0853">WD repeat</keyword>
<dbReference type="PROSITE" id="PS50294">
    <property type="entry name" value="WD_REPEATS_REGION"/>
    <property type="match status" value="2"/>
</dbReference>
<sequence>MGDEATLKRILNGYFEELPRQEPTAVRVFFSSTFTDMTVEKNYMMKHSVSKIREYCFKKGLDFQIVDYCLGVKDEASVDHSTTDLILEEVEVCKKTSTGPYFVLFLGDKYGLRSLPSQIEATEYKTLYRIAARLDYDTILLNKWYQKDDNAEPAVFCLQPIIDILPNYNNEDPGKSSQSLRDKDRKEWDKISEKLMTCLRDSADKALEENRITKDQHLKYFYSVLEAEALAGIVKSDNTRNRVLAYFRTFGDLNKDDAIAGKFTDLEKKEIYPGQAEVSNKIDHEAKTLRENLNRKVKSVLLPNAMKKDILYWTSNGKDPKNEDHKVYLINLDKHFERSIINMIDNTMKPTSSNEDDLIVEENLHHLLFGQKEIENFCGREEILEEIRIRMSDCHGNQDDEKSIQNKNNENNNCLKAKSKEDEYFETVKEGMKESGVECKEKGVIYTYGDIDMDEDSDPEKNQKLELIKKCDLKEYCRPVIVYGESGSGKTSIMAKVAQLSKSWFPGSSTIIRFLGTSVGSSTLRGVLCSIIRQICKISNITLPSFLDLDGDFIYVTRFFESLLNRYESSQKLVILLDSINQLSSHDHAYLMNWLPLKLPKNIHLVVSMLPKANECLQNIQNRFPFQLQFIEVPFLPLDAADLVITKICQHKNRRVTKPQKRHLLQLFGKCGKPLYVKVLTVRALHWRSFTDVKDFKVGPTVHAAINLFFDELEKRYGTVVVEKCFGFLSACKEGLSHAELEDLLSLDDETLQNIYLSHLPPDPDNIRIPSSVMSQLIKDTNEYMTTLKSGGKNVIRWYHRQFEETSKKRYLKNNNEASLHSTLVDYFSGTWYNKSKPLELTQKKKVCYSTSKRGVPLQPLYYSPSQCNVRKLIELPYHLIKCHMFKCFHDDIACSFQWLYAKCKFVSVSSMIEDLKMALAEMDAAGDIDNTVIYNDIKTVHQMLSVGSEDIRKDNSHLAIQILGQLGSSFYRSSMLRNLVEETKEWSESCNIALLLPLSQCLNSPDGYMNFLIRAQVWMPSGGDVWKQYGEMMHLDESNGMLTVVEVLKDRSHDYLSRFDTNDNWSTVFSQKIDYKDTTSIHHPSNSRFIILRHSEKDGHYDKLIKSDTLAEVNIPDQTHCITASDKYVVYSTMNKVSVCIIGENLVAMSVIKSLELDGGQKVQHLLLSPDSRYLVVIFTLCVYVLSPETLEILYTDKADSSDTIYIPTHPTIAHITENNILFYKGIGVGRHNSICMFDLEKSKELHAMCHSQKSPPKFISHHPSHKYSAIVTGKRWFIHDCENGKLVSECSPDHCDNGVTCLQLFGSDNIFAVTTPSKVKMNDITIFYCGNINSPLQVVVPFKSLKGHSKEINQLILTKDENTLYSASQDCTIRVWNFEKVITEFHAKFLKQDDMFDSERALEDYNSQIQVCSTNAVRISCDSKTVLLGKSNGHFTVKDLSTGECIHEQDYQKSINMLITSKSGKEIILIPETENDIIILNSRTYEVKQRLTVDFPVHSAAEENDKLVVGRQGFLSFETEGKIFSIKDGSMIKGFQQKCFNSLTEVAINSTGTKVVSHIDAFPLVIPVNGDGTHYKNLALQHSDECMTICSGVNVSPDDKYAFSISPDGAVRVIKMTGEYAMKLDTKSSVTAAAFSPDSKYIVSCGFKTIYVWNLSQRTLSFKLKKHDDFVNTVKFDHSGRYLLTSSTDKKLILWDLRRRVTVSSFVADCQLEAVDLSQDAKNVVFVPKDIADVAILRSNKLLASMIEGKRRLPITPTLVDAQAMALSFSSQKLRQREATRIGCQVM</sequence>
<name>A0A6J8DYD0_MYTCO</name>